<accession>A0A9D4B898</accession>
<gene>
    <name evidence="1" type="ORF">KIL84_014395</name>
</gene>
<name>A0A9D4B898_9SAUR</name>
<evidence type="ECO:0000313" key="1">
    <source>
        <dbReference type="EMBL" id="KAH1183779.1"/>
    </source>
</evidence>
<keyword evidence="2" id="KW-1185">Reference proteome</keyword>
<protein>
    <submittedName>
        <fullName evidence="1">Uncharacterized protein</fullName>
    </submittedName>
</protein>
<dbReference type="EMBL" id="JAHDVG010000465">
    <property type="protein sequence ID" value="KAH1183779.1"/>
    <property type="molecule type" value="Genomic_DNA"/>
</dbReference>
<sequence>MHSIQLPAEEPLKLSKNNSYNRNVEYFHARPEDSQDTWSLEYSENPEKGIQLPILMRTTVSHDPGILPLHFCSPQACFWKSTWEQMTIHHSSNNMGLLWPSRLSTTLGTRSAIGSLCDPEQATPPL</sequence>
<dbReference type="AlphaFoldDB" id="A0A9D4B898"/>
<dbReference type="Proteomes" id="UP000827986">
    <property type="component" value="Unassembled WGS sequence"/>
</dbReference>
<proteinExistence type="predicted"/>
<organism evidence="1 2">
    <name type="scientific">Mauremys mutica</name>
    <name type="common">yellowpond turtle</name>
    <dbReference type="NCBI Taxonomy" id="74926"/>
    <lineage>
        <taxon>Eukaryota</taxon>
        <taxon>Metazoa</taxon>
        <taxon>Chordata</taxon>
        <taxon>Craniata</taxon>
        <taxon>Vertebrata</taxon>
        <taxon>Euteleostomi</taxon>
        <taxon>Archelosauria</taxon>
        <taxon>Testudinata</taxon>
        <taxon>Testudines</taxon>
        <taxon>Cryptodira</taxon>
        <taxon>Durocryptodira</taxon>
        <taxon>Testudinoidea</taxon>
        <taxon>Geoemydidae</taxon>
        <taxon>Geoemydinae</taxon>
        <taxon>Mauremys</taxon>
    </lineage>
</organism>
<reference evidence="1" key="1">
    <citation type="submission" date="2021-09" db="EMBL/GenBank/DDBJ databases">
        <title>The genome of Mauremys mutica provides insights into the evolution of semi-aquatic lifestyle.</title>
        <authorList>
            <person name="Gong S."/>
            <person name="Gao Y."/>
        </authorList>
    </citation>
    <scope>NUCLEOTIDE SEQUENCE</scope>
    <source>
        <strain evidence="1">MM-2020</strain>
        <tissue evidence="1">Muscle</tissue>
    </source>
</reference>
<comment type="caution">
    <text evidence="1">The sequence shown here is derived from an EMBL/GenBank/DDBJ whole genome shotgun (WGS) entry which is preliminary data.</text>
</comment>
<evidence type="ECO:0000313" key="2">
    <source>
        <dbReference type="Proteomes" id="UP000827986"/>
    </source>
</evidence>